<feature type="signal peptide" evidence="1">
    <location>
        <begin position="1"/>
        <end position="25"/>
    </location>
</feature>
<reference evidence="2 3" key="1">
    <citation type="submission" date="2019-09" db="EMBL/GenBank/DDBJ databases">
        <title>Isolation of a novel species in the genus Cupriavidus from patients with sepsis using whole genome sequencing.</title>
        <authorList>
            <person name="Kweon O.J."/>
            <person name="Lee M.-K."/>
        </authorList>
    </citation>
    <scope>NUCLEOTIDE SEQUENCE [LARGE SCALE GENOMIC DNA]</scope>
    <source>
        <strain evidence="2 3">MKL-01</strain>
    </source>
</reference>
<comment type="caution">
    <text evidence="2">The sequence shown here is derived from an EMBL/GenBank/DDBJ whole genome shotgun (WGS) entry which is preliminary data.</text>
</comment>
<proteinExistence type="predicted"/>
<organism evidence="2 3">
    <name type="scientific">Cupriavidus cauae</name>
    <dbReference type="NCBI Taxonomy" id="2608999"/>
    <lineage>
        <taxon>Bacteria</taxon>
        <taxon>Pseudomonadati</taxon>
        <taxon>Pseudomonadota</taxon>
        <taxon>Betaproteobacteria</taxon>
        <taxon>Burkholderiales</taxon>
        <taxon>Burkholderiaceae</taxon>
        <taxon>Cupriavidus</taxon>
    </lineage>
</organism>
<keyword evidence="3" id="KW-1185">Reference proteome</keyword>
<evidence type="ECO:0000313" key="3">
    <source>
        <dbReference type="Proteomes" id="UP000324324"/>
    </source>
</evidence>
<gene>
    <name evidence="2" type="ORF">F1599_02945</name>
</gene>
<sequence>MARSNRLHRALLAALVATAAYPAAAQDSSPLTDSQRQALDRAIGTLRTPADRNVASQWSDARKVAEVMCRPLALQELKRTDAKVDRVFLGDDTPQSLSLKGNTVLEGNGQARGRSGWRNFTFTCLLDAQTARATAFEATFEGRK</sequence>
<evidence type="ECO:0000256" key="1">
    <source>
        <dbReference type="SAM" id="SignalP"/>
    </source>
</evidence>
<dbReference type="EMBL" id="VWRN01000014">
    <property type="protein sequence ID" value="KAA6130959.1"/>
    <property type="molecule type" value="Genomic_DNA"/>
</dbReference>
<protein>
    <recommendedName>
        <fullName evidence="4">DUF930 domain-containing protein</fullName>
    </recommendedName>
</protein>
<feature type="chain" id="PRO_5024465665" description="DUF930 domain-containing protein" evidence="1">
    <location>
        <begin position="26"/>
        <end position="144"/>
    </location>
</feature>
<name>A0A5M8B6P7_9BURK</name>
<dbReference type="AlphaFoldDB" id="A0A5M8B6P7"/>
<dbReference type="Proteomes" id="UP000324324">
    <property type="component" value="Unassembled WGS sequence"/>
</dbReference>
<keyword evidence="1" id="KW-0732">Signal</keyword>
<evidence type="ECO:0000313" key="2">
    <source>
        <dbReference type="EMBL" id="KAA6130959.1"/>
    </source>
</evidence>
<evidence type="ECO:0008006" key="4">
    <source>
        <dbReference type="Google" id="ProtNLM"/>
    </source>
</evidence>
<dbReference type="RefSeq" id="WP_150082178.1">
    <property type="nucleotide sequence ID" value="NZ_VWRN01000014.1"/>
</dbReference>
<accession>A0A5M8B6P7</accession>